<evidence type="ECO:0000313" key="3">
    <source>
        <dbReference type="Proteomes" id="UP000015453"/>
    </source>
</evidence>
<gene>
    <name evidence="2" type="ORF">M569_14227</name>
</gene>
<sequence>MFTSPSSSVLHRFNSLHHLSSFHAQPTFSVATFVSPLSLLSHKPITFLVPPLPQCRSIPRCRHESSNAHQLFSPTLSSIDGQGLDSEEKWG</sequence>
<dbReference type="Proteomes" id="UP000015453">
    <property type="component" value="Unassembled WGS sequence"/>
</dbReference>
<dbReference type="AlphaFoldDB" id="S8DCP5"/>
<proteinExistence type="predicted"/>
<protein>
    <submittedName>
        <fullName evidence="2">Uncharacterized protein</fullName>
    </submittedName>
</protein>
<keyword evidence="3" id="KW-1185">Reference proteome</keyword>
<name>S8DCP5_9LAMI</name>
<comment type="caution">
    <text evidence="2">The sequence shown here is derived from an EMBL/GenBank/DDBJ whole genome shotgun (WGS) entry which is preliminary data.</text>
</comment>
<reference evidence="2 3" key="1">
    <citation type="journal article" date="2013" name="BMC Genomics">
        <title>The miniature genome of a carnivorous plant Genlisea aurea contains a low number of genes and short non-coding sequences.</title>
        <authorList>
            <person name="Leushkin E.V."/>
            <person name="Sutormin R.A."/>
            <person name="Nabieva E.R."/>
            <person name="Penin A.A."/>
            <person name="Kondrashov A.S."/>
            <person name="Logacheva M.D."/>
        </authorList>
    </citation>
    <scope>NUCLEOTIDE SEQUENCE [LARGE SCALE GENOMIC DNA]</scope>
</reference>
<evidence type="ECO:0000256" key="1">
    <source>
        <dbReference type="SAM" id="MobiDB-lite"/>
    </source>
</evidence>
<dbReference type="EMBL" id="AUSU01007463">
    <property type="protein sequence ID" value="EPS60578.1"/>
    <property type="molecule type" value="Genomic_DNA"/>
</dbReference>
<feature type="region of interest" description="Disordered" evidence="1">
    <location>
        <begin position="72"/>
        <end position="91"/>
    </location>
</feature>
<accession>S8DCP5</accession>
<organism evidence="2 3">
    <name type="scientific">Genlisea aurea</name>
    <dbReference type="NCBI Taxonomy" id="192259"/>
    <lineage>
        <taxon>Eukaryota</taxon>
        <taxon>Viridiplantae</taxon>
        <taxon>Streptophyta</taxon>
        <taxon>Embryophyta</taxon>
        <taxon>Tracheophyta</taxon>
        <taxon>Spermatophyta</taxon>
        <taxon>Magnoliopsida</taxon>
        <taxon>eudicotyledons</taxon>
        <taxon>Gunneridae</taxon>
        <taxon>Pentapetalae</taxon>
        <taxon>asterids</taxon>
        <taxon>lamiids</taxon>
        <taxon>Lamiales</taxon>
        <taxon>Lentibulariaceae</taxon>
        <taxon>Genlisea</taxon>
    </lineage>
</organism>
<evidence type="ECO:0000313" key="2">
    <source>
        <dbReference type="EMBL" id="EPS60578.1"/>
    </source>
</evidence>